<accession>D6WC80</accession>
<keyword evidence="2" id="KW-1185">Reference proteome</keyword>
<dbReference type="HOGENOM" id="CLU_1837678_0_0_1"/>
<sequence>MHNIFGDSSSRSRSRGFTTAPLCLAVLMIHEFNRINSHAHLTHVTWSRSNYSSWKMRNKLSSWCQPTQYYWHKAGNNDVCGNGNGAPLRLNCPLLSNFFEIIYFGANFHETDSYVFVKAIRALIKSKIPLTALPLHRVLS</sequence>
<reference evidence="1 2" key="1">
    <citation type="journal article" date="2008" name="Nature">
        <title>The genome of the model beetle and pest Tribolium castaneum.</title>
        <authorList>
            <consortium name="Tribolium Genome Sequencing Consortium"/>
            <person name="Richards S."/>
            <person name="Gibbs R.A."/>
            <person name="Weinstock G.M."/>
            <person name="Brown S.J."/>
            <person name="Denell R."/>
            <person name="Beeman R.W."/>
            <person name="Gibbs R."/>
            <person name="Beeman R.W."/>
            <person name="Brown S.J."/>
            <person name="Bucher G."/>
            <person name="Friedrich M."/>
            <person name="Grimmelikhuijzen C.J."/>
            <person name="Klingler M."/>
            <person name="Lorenzen M."/>
            <person name="Richards S."/>
            <person name="Roth S."/>
            <person name="Schroder R."/>
            <person name="Tautz D."/>
            <person name="Zdobnov E.M."/>
            <person name="Muzny D."/>
            <person name="Gibbs R.A."/>
            <person name="Weinstock G.M."/>
            <person name="Attaway T."/>
            <person name="Bell S."/>
            <person name="Buhay C.J."/>
            <person name="Chandrabose M.N."/>
            <person name="Chavez D."/>
            <person name="Clerk-Blankenburg K.P."/>
            <person name="Cree A."/>
            <person name="Dao M."/>
            <person name="Davis C."/>
            <person name="Chacko J."/>
            <person name="Dinh H."/>
            <person name="Dugan-Rocha S."/>
            <person name="Fowler G."/>
            <person name="Garner T.T."/>
            <person name="Garnes J."/>
            <person name="Gnirke A."/>
            <person name="Hawes A."/>
            <person name="Hernandez J."/>
            <person name="Hines S."/>
            <person name="Holder M."/>
            <person name="Hume J."/>
            <person name="Jhangiani S.N."/>
            <person name="Joshi V."/>
            <person name="Khan Z.M."/>
            <person name="Jackson L."/>
            <person name="Kovar C."/>
            <person name="Kowis A."/>
            <person name="Lee S."/>
            <person name="Lewis L.R."/>
            <person name="Margolis J."/>
            <person name="Morgan M."/>
            <person name="Nazareth L.V."/>
            <person name="Nguyen N."/>
            <person name="Okwuonu G."/>
            <person name="Parker D."/>
            <person name="Richards S."/>
            <person name="Ruiz S.J."/>
            <person name="Santibanez J."/>
            <person name="Savard J."/>
            <person name="Scherer S.E."/>
            <person name="Schneider B."/>
            <person name="Sodergren E."/>
            <person name="Tautz D."/>
            <person name="Vattahil S."/>
            <person name="Villasana D."/>
            <person name="White C.S."/>
            <person name="Wright R."/>
            <person name="Park Y."/>
            <person name="Beeman R.W."/>
            <person name="Lord J."/>
            <person name="Oppert B."/>
            <person name="Lorenzen M."/>
            <person name="Brown S."/>
            <person name="Wang L."/>
            <person name="Savard J."/>
            <person name="Tautz D."/>
            <person name="Richards S."/>
            <person name="Weinstock G."/>
            <person name="Gibbs R.A."/>
            <person name="Liu Y."/>
            <person name="Worley K."/>
            <person name="Weinstock G."/>
            <person name="Elsik C.G."/>
            <person name="Reese J.T."/>
            <person name="Elhaik E."/>
            <person name="Landan G."/>
            <person name="Graur D."/>
            <person name="Arensburger P."/>
            <person name="Atkinson P."/>
            <person name="Beeman R.W."/>
            <person name="Beidler J."/>
            <person name="Brown S.J."/>
            <person name="Demuth J.P."/>
            <person name="Drury D.W."/>
            <person name="Du Y.Z."/>
            <person name="Fujiwara H."/>
            <person name="Lorenzen M."/>
            <person name="Maselli V."/>
            <person name="Osanai M."/>
            <person name="Park Y."/>
            <person name="Robertson H.M."/>
            <person name="Tu Z."/>
            <person name="Wang J.J."/>
            <person name="Wang S."/>
            <person name="Richards S."/>
            <person name="Song H."/>
            <person name="Zhang L."/>
            <person name="Sodergren E."/>
            <person name="Werner D."/>
            <person name="Stanke M."/>
            <person name="Morgenstern B."/>
            <person name="Solovyev V."/>
            <person name="Kosarev P."/>
            <person name="Brown G."/>
            <person name="Chen H.C."/>
            <person name="Ermolaeva O."/>
            <person name="Hlavina W."/>
            <person name="Kapustin Y."/>
            <person name="Kiryutin B."/>
            <person name="Kitts P."/>
            <person name="Maglott D."/>
            <person name="Pruitt K."/>
            <person name="Sapojnikov V."/>
            <person name="Souvorov A."/>
            <person name="Mackey A.J."/>
            <person name="Waterhouse R.M."/>
            <person name="Wyder S."/>
            <person name="Zdobnov E.M."/>
            <person name="Zdobnov E.M."/>
            <person name="Wyder S."/>
            <person name="Kriventseva E.V."/>
            <person name="Kadowaki T."/>
            <person name="Bork P."/>
            <person name="Aranda M."/>
            <person name="Bao R."/>
            <person name="Beermann A."/>
            <person name="Berns N."/>
            <person name="Bolognesi R."/>
            <person name="Bonneton F."/>
            <person name="Bopp D."/>
            <person name="Brown S.J."/>
            <person name="Bucher G."/>
            <person name="Butts T."/>
            <person name="Chaumot A."/>
            <person name="Denell R.E."/>
            <person name="Ferrier D.E."/>
            <person name="Friedrich M."/>
            <person name="Gordon C.M."/>
            <person name="Jindra M."/>
            <person name="Klingler M."/>
            <person name="Lan Q."/>
            <person name="Lattorff H.M."/>
            <person name="Laudet V."/>
            <person name="von Levetsow C."/>
            <person name="Liu Z."/>
            <person name="Lutz R."/>
            <person name="Lynch J.A."/>
            <person name="da Fonseca R.N."/>
            <person name="Posnien N."/>
            <person name="Reuter R."/>
            <person name="Roth S."/>
            <person name="Savard J."/>
            <person name="Schinko J.B."/>
            <person name="Schmitt C."/>
            <person name="Schoppmeier M."/>
            <person name="Schroder R."/>
            <person name="Shippy T.D."/>
            <person name="Simonnet F."/>
            <person name="Marques-Souza H."/>
            <person name="Tautz D."/>
            <person name="Tomoyasu Y."/>
            <person name="Trauner J."/>
            <person name="Van der Zee M."/>
            <person name="Vervoort M."/>
            <person name="Wittkopp N."/>
            <person name="Wimmer E.A."/>
            <person name="Yang X."/>
            <person name="Jones A.K."/>
            <person name="Sattelle D.B."/>
            <person name="Ebert P.R."/>
            <person name="Nelson D."/>
            <person name="Scott J.G."/>
            <person name="Beeman R.W."/>
            <person name="Muthukrishnan S."/>
            <person name="Kramer K.J."/>
            <person name="Arakane Y."/>
            <person name="Beeman R.W."/>
            <person name="Zhu Q."/>
            <person name="Hogenkamp D."/>
            <person name="Dixit R."/>
            <person name="Oppert B."/>
            <person name="Jiang H."/>
            <person name="Zou Z."/>
            <person name="Marshall J."/>
            <person name="Elpidina E."/>
            <person name="Vinokurov K."/>
            <person name="Oppert C."/>
            <person name="Zou Z."/>
            <person name="Evans J."/>
            <person name="Lu Z."/>
            <person name="Zhao P."/>
            <person name="Sumathipala N."/>
            <person name="Altincicek B."/>
            <person name="Vilcinskas A."/>
            <person name="Williams M."/>
            <person name="Hultmark D."/>
            <person name="Hetru C."/>
            <person name="Jiang H."/>
            <person name="Grimmelikhuijzen C.J."/>
            <person name="Hauser F."/>
            <person name="Cazzamali G."/>
            <person name="Williamson M."/>
            <person name="Park Y."/>
            <person name="Li B."/>
            <person name="Tanaka Y."/>
            <person name="Predel R."/>
            <person name="Neupert S."/>
            <person name="Schachtner J."/>
            <person name="Verleyen P."/>
            <person name="Raible F."/>
            <person name="Bork P."/>
            <person name="Friedrich M."/>
            <person name="Walden K.K."/>
            <person name="Robertson H.M."/>
            <person name="Angeli S."/>
            <person name="Foret S."/>
            <person name="Bucher G."/>
            <person name="Schuetz S."/>
            <person name="Maleszka R."/>
            <person name="Wimmer E.A."/>
            <person name="Beeman R.W."/>
            <person name="Lorenzen M."/>
            <person name="Tomoyasu Y."/>
            <person name="Miller S.C."/>
            <person name="Grossmann D."/>
            <person name="Bucher G."/>
        </authorList>
    </citation>
    <scope>NUCLEOTIDE SEQUENCE [LARGE SCALE GENOMIC DNA]</scope>
    <source>
        <strain evidence="1 2">Georgia GA2</strain>
    </source>
</reference>
<reference evidence="1 2" key="2">
    <citation type="journal article" date="2010" name="Nucleic Acids Res.">
        <title>BeetleBase in 2010: revisions to provide comprehensive genomic information for Tribolium castaneum.</title>
        <authorList>
            <person name="Kim H.S."/>
            <person name="Murphy T."/>
            <person name="Xia J."/>
            <person name="Caragea D."/>
            <person name="Park Y."/>
            <person name="Beeman R.W."/>
            <person name="Lorenzen M.D."/>
            <person name="Butcher S."/>
            <person name="Manak J.R."/>
            <person name="Brown S.J."/>
        </authorList>
    </citation>
    <scope>GENOME REANNOTATION</scope>
    <source>
        <strain evidence="1 2">Georgia GA2</strain>
    </source>
</reference>
<dbReference type="EMBL" id="KQ971316">
    <property type="protein sequence ID" value="EEZ97835.1"/>
    <property type="molecule type" value="Genomic_DNA"/>
</dbReference>
<protein>
    <submittedName>
        <fullName evidence="1">Uncharacterized protein</fullName>
    </submittedName>
</protein>
<gene>
    <name evidence="1" type="primary">GLEAN_00204</name>
    <name evidence="1" type="ORF">TcasGA2_TC000204</name>
</gene>
<evidence type="ECO:0000313" key="2">
    <source>
        <dbReference type="Proteomes" id="UP000007266"/>
    </source>
</evidence>
<name>D6WC80_TRICA</name>
<dbReference type="AlphaFoldDB" id="D6WC80"/>
<dbReference type="Proteomes" id="UP000007266">
    <property type="component" value="Linkage group 2"/>
</dbReference>
<evidence type="ECO:0000313" key="1">
    <source>
        <dbReference type="EMBL" id="EEZ97835.1"/>
    </source>
</evidence>
<organism evidence="1 2">
    <name type="scientific">Tribolium castaneum</name>
    <name type="common">Red flour beetle</name>
    <dbReference type="NCBI Taxonomy" id="7070"/>
    <lineage>
        <taxon>Eukaryota</taxon>
        <taxon>Metazoa</taxon>
        <taxon>Ecdysozoa</taxon>
        <taxon>Arthropoda</taxon>
        <taxon>Hexapoda</taxon>
        <taxon>Insecta</taxon>
        <taxon>Pterygota</taxon>
        <taxon>Neoptera</taxon>
        <taxon>Endopterygota</taxon>
        <taxon>Coleoptera</taxon>
        <taxon>Polyphaga</taxon>
        <taxon>Cucujiformia</taxon>
        <taxon>Tenebrionidae</taxon>
        <taxon>Tenebrionidae incertae sedis</taxon>
        <taxon>Tribolium</taxon>
    </lineage>
</organism>
<proteinExistence type="predicted"/>